<dbReference type="RefSeq" id="WP_386045252.1">
    <property type="nucleotide sequence ID" value="NZ_JBHUIO010000005.1"/>
</dbReference>
<accession>A0ABW4ZWZ6</accession>
<proteinExistence type="predicted"/>
<sequence length="166" mass="18899">MSHSTPEIVKQDRLFLVGLSIVTTLKAAFEQFTVKQMEARFHSRIGEIANRIGTEAYLVQQYPQGQAFDNETPYTVFIGAQVESIADVPEGMSSHVMPQGEYVKVTHHGLEADLHQTYSSVYGEWIPQSGRKIQRFDYEVWDERYQPESADNQIDLYIALEPAQGE</sequence>
<dbReference type="Gene3D" id="3.20.80.10">
    <property type="entry name" value="Regulatory factor, effector binding domain"/>
    <property type="match status" value="1"/>
</dbReference>
<evidence type="ECO:0000313" key="2">
    <source>
        <dbReference type="EMBL" id="MFD2169811.1"/>
    </source>
</evidence>
<name>A0ABW4ZWZ6_9BACL</name>
<evidence type="ECO:0000313" key="3">
    <source>
        <dbReference type="Proteomes" id="UP001597343"/>
    </source>
</evidence>
<dbReference type="Proteomes" id="UP001597343">
    <property type="component" value="Unassembled WGS sequence"/>
</dbReference>
<dbReference type="InterPro" id="IPR010499">
    <property type="entry name" value="AraC_E-bd"/>
</dbReference>
<dbReference type="SMART" id="SM00871">
    <property type="entry name" value="AraC_E_bind"/>
    <property type="match status" value="1"/>
</dbReference>
<reference evidence="3" key="1">
    <citation type="journal article" date="2019" name="Int. J. Syst. Evol. Microbiol.">
        <title>The Global Catalogue of Microorganisms (GCM) 10K type strain sequencing project: providing services to taxonomists for standard genome sequencing and annotation.</title>
        <authorList>
            <consortium name="The Broad Institute Genomics Platform"/>
            <consortium name="The Broad Institute Genome Sequencing Center for Infectious Disease"/>
            <person name="Wu L."/>
            <person name="Ma J."/>
        </authorList>
    </citation>
    <scope>NUCLEOTIDE SEQUENCE [LARGE SCALE GENOMIC DNA]</scope>
    <source>
        <strain evidence="3">CGMCC 1.13574</strain>
    </source>
</reference>
<dbReference type="EMBL" id="JBHUIO010000005">
    <property type="protein sequence ID" value="MFD2169811.1"/>
    <property type="molecule type" value="Genomic_DNA"/>
</dbReference>
<feature type="domain" description="AraC effector-binding" evidence="1">
    <location>
        <begin position="4"/>
        <end position="161"/>
    </location>
</feature>
<organism evidence="2 3">
    <name type="scientific">Tumebacillus lipolyticus</name>
    <dbReference type="NCBI Taxonomy" id="1280370"/>
    <lineage>
        <taxon>Bacteria</taxon>
        <taxon>Bacillati</taxon>
        <taxon>Bacillota</taxon>
        <taxon>Bacilli</taxon>
        <taxon>Bacillales</taxon>
        <taxon>Alicyclobacillaceae</taxon>
        <taxon>Tumebacillus</taxon>
    </lineage>
</organism>
<dbReference type="SUPFAM" id="SSF55136">
    <property type="entry name" value="Probable bacterial effector-binding domain"/>
    <property type="match status" value="1"/>
</dbReference>
<dbReference type="PANTHER" id="PTHR36444">
    <property type="entry name" value="TRANSCRIPTIONAL REGULATOR PROTEIN YOBU-RELATED"/>
    <property type="match status" value="1"/>
</dbReference>
<dbReference type="InterPro" id="IPR053182">
    <property type="entry name" value="YobU-like_regulator"/>
</dbReference>
<dbReference type="InterPro" id="IPR011256">
    <property type="entry name" value="Reg_factor_effector_dom_sf"/>
</dbReference>
<comment type="caution">
    <text evidence="2">The sequence shown here is derived from an EMBL/GenBank/DDBJ whole genome shotgun (WGS) entry which is preliminary data.</text>
</comment>
<gene>
    <name evidence="2" type="ORF">ACFSOY_07355</name>
</gene>
<keyword evidence="3" id="KW-1185">Reference proteome</keyword>
<protein>
    <submittedName>
        <fullName evidence="2">GyrI-like domain-containing protein</fullName>
    </submittedName>
</protein>
<evidence type="ECO:0000259" key="1">
    <source>
        <dbReference type="SMART" id="SM00871"/>
    </source>
</evidence>
<dbReference type="InterPro" id="IPR029441">
    <property type="entry name" value="Cass2"/>
</dbReference>
<dbReference type="Pfam" id="PF14526">
    <property type="entry name" value="Cass2"/>
    <property type="match status" value="1"/>
</dbReference>
<dbReference type="PANTHER" id="PTHR36444:SF2">
    <property type="entry name" value="TRANSCRIPTIONAL REGULATOR PROTEIN YOBU-RELATED"/>
    <property type="match status" value="1"/>
</dbReference>